<keyword evidence="2" id="KW-1185">Reference proteome</keyword>
<evidence type="ECO:0000313" key="2">
    <source>
        <dbReference type="Proteomes" id="UP000198942"/>
    </source>
</evidence>
<evidence type="ECO:0000313" key="1">
    <source>
        <dbReference type="EMBL" id="SEN89935.1"/>
    </source>
</evidence>
<dbReference type="STRING" id="551995.SAMN05192574_104527"/>
<reference evidence="2" key="1">
    <citation type="submission" date="2016-10" db="EMBL/GenBank/DDBJ databases">
        <authorList>
            <person name="Varghese N."/>
            <person name="Submissions S."/>
        </authorList>
    </citation>
    <scope>NUCLEOTIDE SEQUENCE [LARGE SCALE GENOMIC DNA]</scope>
    <source>
        <strain evidence="2">Gh-48</strain>
    </source>
</reference>
<accession>A0A1H8KAQ8</accession>
<organism evidence="1 2">
    <name type="scientific">Mucilaginibacter gossypiicola</name>
    <dbReference type="NCBI Taxonomy" id="551995"/>
    <lineage>
        <taxon>Bacteria</taxon>
        <taxon>Pseudomonadati</taxon>
        <taxon>Bacteroidota</taxon>
        <taxon>Sphingobacteriia</taxon>
        <taxon>Sphingobacteriales</taxon>
        <taxon>Sphingobacteriaceae</taxon>
        <taxon>Mucilaginibacter</taxon>
    </lineage>
</organism>
<dbReference type="EMBL" id="FOCL01000004">
    <property type="protein sequence ID" value="SEN89935.1"/>
    <property type="molecule type" value="Genomic_DNA"/>
</dbReference>
<gene>
    <name evidence="1" type="ORF">SAMN05192574_104527</name>
</gene>
<protein>
    <submittedName>
        <fullName evidence="1">Uncharacterized protein</fullName>
    </submittedName>
</protein>
<sequence>MTAEFRIKPQEDTTTSTSSSELMCRNCKTRLSRIKRSELAKFFLFGLPLKKYICYKCSRKTYRWVSK</sequence>
<name>A0A1H8KAQ8_9SPHI</name>
<dbReference type="AlphaFoldDB" id="A0A1H8KAQ8"/>
<dbReference type="Proteomes" id="UP000198942">
    <property type="component" value="Unassembled WGS sequence"/>
</dbReference>
<proteinExistence type="predicted"/>